<comment type="subcellular location">
    <subcellularLocation>
        <location evidence="1">Mitochondrion</location>
    </subcellularLocation>
</comment>
<evidence type="ECO:0000256" key="9">
    <source>
        <dbReference type="SAM" id="MobiDB-lite"/>
    </source>
</evidence>
<dbReference type="GO" id="GO:0032543">
    <property type="term" value="P:mitochondrial translation"/>
    <property type="evidence" value="ECO:0007669"/>
    <property type="project" value="InterPro"/>
</dbReference>
<evidence type="ECO:0000256" key="1">
    <source>
        <dbReference type="ARBA" id="ARBA00004173"/>
    </source>
</evidence>
<evidence type="ECO:0000256" key="6">
    <source>
        <dbReference type="ARBA" id="ARBA00023274"/>
    </source>
</evidence>
<dbReference type="InterPro" id="IPR034596">
    <property type="entry name" value="Ribosomal_mL52"/>
</dbReference>
<keyword evidence="11" id="KW-1185">Reference proteome</keyword>
<evidence type="ECO:0000256" key="3">
    <source>
        <dbReference type="ARBA" id="ARBA00022946"/>
    </source>
</evidence>
<dbReference type="GO" id="GO:0005762">
    <property type="term" value="C:mitochondrial large ribosomal subunit"/>
    <property type="evidence" value="ECO:0007669"/>
    <property type="project" value="InterPro"/>
</dbReference>
<dbReference type="Pfam" id="PF18699">
    <property type="entry name" value="MRPL52"/>
    <property type="match status" value="1"/>
</dbReference>
<keyword evidence="6" id="KW-0687">Ribonucleoprotein</keyword>
<dbReference type="PANTHER" id="PTHR34090:SF1">
    <property type="entry name" value="LARGE RIBOSOMAL SUBUNIT PROTEIN ML52"/>
    <property type="match status" value="1"/>
</dbReference>
<sequence length="135" mass="15558">MACSRCSAQLLRVSGLPVKTISRAVSTTHELCGKRTKEPVLRKWGLEKFPKEDNYNRLRPLLELPDFTYLDGRPTPLTKQQLERKEMNYNLTKRIVMLTKEMEEAKIAAVKRKQGDVKSRESILTSKLKPKSTQL</sequence>
<evidence type="ECO:0000256" key="2">
    <source>
        <dbReference type="ARBA" id="ARBA00007232"/>
    </source>
</evidence>
<organism evidence="10 11">
    <name type="scientific">Littorina saxatilis</name>
    <dbReference type="NCBI Taxonomy" id="31220"/>
    <lineage>
        <taxon>Eukaryota</taxon>
        <taxon>Metazoa</taxon>
        <taxon>Spiralia</taxon>
        <taxon>Lophotrochozoa</taxon>
        <taxon>Mollusca</taxon>
        <taxon>Gastropoda</taxon>
        <taxon>Caenogastropoda</taxon>
        <taxon>Littorinimorpha</taxon>
        <taxon>Littorinoidea</taxon>
        <taxon>Littorinidae</taxon>
        <taxon>Littorina</taxon>
    </lineage>
</organism>
<dbReference type="EMBL" id="JBAMIC010000001">
    <property type="protein sequence ID" value="KAK7114147.1"/>
    <property type="molecule type" value="Genomic_DNA"/>
</dbReference>
<keyword evidence="5" id="KW-0496">Mitochondrion</keyword>
<reference evidence="10 11" key="1">
    <citation type="submission" date="2024-02" db="EMBL/GenBank/DDBJ databases">
        <title>Chromosome-scale genome assembly of the rough periwinkle Littorina saxatilis.</title>
        <authorList>
            <person name="De Jode A."/>
            <person name="Faria R."/>
            <person name="Formenti G."/>
            <person name="Sims Y."/>
            <person name="Smith T.P."/>
            <person name="Tracey A."/>
            <person name="Wood J.M.D."/>
            <person name="Zagrodzka Z.B."/>
            <person name="Johannesson K."/>
            <person name="Butlin R.K."/>
            <person name="Leder E.H."/>
        </authorList>
    </citation>
    <scope>NUCLEOTIDE SEQUENCE [LARGE SCALE GENOMIC DNA]</scope>
    <source>
        <strain evidence="10">Snail1</strain>
        <tissue evidence="10">Muscle</tissue>
    </source>
</reference>
<evidence type="ECO:0000256" key="4">
    <source>
        <dbReference type="ARBA" id="ARBA00022980"/>
    </source>
</evidence>
<accession>A0AAN9BYW8</accession>
<keyword evidence="3" id="KW-0809">Transit peptide</keyword>
<dbReference type="PANTHER" id="PTHR34090">
    <property type="entry name" value="39S RIBOSOMAL PROTEIN L52, MITOCHONDRIAL"/>
    <property type="match status" value="1"/>
</dbReference>
<evidence type="ECO:0000256" key="7">
    <source>
        <dbReference type="ARBA" id="ARBA00035181"/>
    </source>
</evidence>
<name>A0AAN9BYW8_9CAEN</name>
<keyword evidence="4" id="KW-0689">Ribosomal protein</keyword>
<evidence type="ECO:0000256" key="8">
    <source>
        <dbReference type="ARBA" id="ARBA00035425"/>
    </source>
</evidence>
<feature type="region of interest" description="Disordered" evidence="9">
    <location>
        <begin position="114"/>
        <end position="135"/>
    </location>
</feature>
<dbReference type="Proteomes" id="UP001374579">
    <property type="component" value="Unassembled WGS sequence"/>
</dbReference>
<dbReference type="AlphaFoldDB" id="A0AAN9BYW8"/>
<comment type="similarity">
    <text evidence="2">Belongs to the mitochondrion-specific ribosomal protein mL52 family.</text>
</comment>
<evidence type="ECO:0000313" key="10">
    <source>
        <dbReference type="EMBL" id="KAK7114147.1"/>
    </source>
</evidence>
<evidence type="ECO:0000256" key="5">
    <source>
        <dbReference type="ARBA" id="ARBA00023128"/>
    </source>
</evidence>
<comment type="caution">
    <text evidence="10">The sequence shown here is derived from an EMBL/GenBank/DDBJ whole genome shotgun (WGS) entry which is preliminary data.</text>
</comment>
<evidence type="ECO:0000313" key="11">
    <source>
        <dbReference type="Proteomes" id="UP001374579"/>
    </source>
</evidence>
<gene>
    <name evidence="10" type="ORF">V1264_000258</name>
</gene>
<dbReference type="GO" id="GO:0003735">
    <property type="term" value="F:structural constituent of ribosome"/>
    <property type="evidence" value="ECO:0007669"/>
    <property type="project" value="InterPro"/>
</dbReference>
<protein>
    <recommendedName>
        <fullName evidence="7">Large ribosomal subunit protein mL52</fullName>
    </recommendedName>
    <alternativeName>
        <fullName evidence="8">39S ribosomal protein L52, mitochondrial</fullName>
    </alternativeName>
</protein>
<proteinExistence type="inferred from homology"/>